<feature type="region of interest" description="Disordered" evidence="1">
    <location>
        <begin position="29"/>
        <end position="53"/>
    </location>
</feature>
<gene>
    <name evidence="2" type="ORF">BFJ68_g13948</name>
</gene>
<protein>
    <submittedName>
        <fullName evidence="2">Uncharacterized protein</fullName>
    </submittedName>
</protein>
<dbReference type="Proteomes" id="UP000285860">
    <property type="component" value="Unassembled WGS sequence"/>
</dbReference>
<dbReference type="EMBL" id="MRCY01000110">
    <property type="protein sequence ID" value="RKK97511.1"/>
    <property type="molecule type" value="Genomic_DNA"/>
</dbReference>
<evidence type="ECO:0000256" key="1">
    <source>
        <dbReference type="SAM" id="MobiDB-lite"/>
    </source>
</evidence>
<name>A0A420REG3_FUSOX</name>
<reference evidence="2 3" key="1">
    <citation type="journal article" date="2018" name="Sci. Rep.">
        <title>Characterisation of pathogen-specific regions and novel effector candidates in Fusarium oxysporum f. sp. cepae.</title>
        <authorList>
            <person name="Armitage A.D."/>
            <person name="Taylor A."/>
            <person name="Sobczyk M.K."/>
            <person name="Baxter L."/>
            <person name="Greenfield B.P."/>
            <person name="Bates H.J."/>
            <person name="Wilson F."/>
            <person name="Jackson A.C."/>
            <person name="Ott S."/>
            <person name="Harrison R.J."/>
            <person name="Clarkson J.P."/>
        </authorList>
    </citation>
    <scope>NUCLEOTIDE SEQUENCE [LARGE SCALE GENOMIC DNA]</scope>
    <source>
        <strain evidence="2 3">Fo_A28</strain>
    </source>
</reference>
<proteinExistence type="predicted"/>
<organism evidence="2 3">
    <name type="scientific">Fusarium oxysporum</name>
    <name type="common">Fusarium vascular wilt</name>
    <dbReference type="NCBI Taxonomy" id="5507"/>
    <lineage>
        <taxon>Eukaryota</taxon>
        <taxon>Fungi</taxon>
        <taxon>Dikarya</taxon>
        <taxon>Ascomycota</taxon>
        <taxon>Pezizomycotina</taxon>
        <taxon>Sordariomycetes</taxon>
        <taxon>Hypocreomycetidae</taxon>
        <taxon>Hypocreales</taxon>
        <taxon>Nectriaceae</taxon>
        <taxon>Fusarium</taxon>
        <taxon>Fusarium oxysporum species complex</taxon>
    </lineage>
</organism>
<dbReference type="AlphaFoldDB" id="A0A420REG3"/>
<evidence type="ECO:0000313" key="3">
    <source>
        <dbReference type="Proteomes" id="UP000285860"/>
    </source>
</evidence>
<sequence length="53" mass="5848">MTAPTFRPRKHALALLIIDDGILHRMNITPATSPSMMNESRSLEGSAPMTPDR</sequence>
<feature type="compositionally biased region" description="Polar residues" evidence="1">
    <location>
        <begin position="29"/>
        <end position="40"/>
    </location>
</feature>
<evidence type="ECO:0000313" key="2">
    <source>
        <dbReference type="EMBL" id="RKK97511.1"/>
    </source>
</evidence>
<accession>A0A420REG3</accession>
<comment type="caution">
    <text evidence="2">The sequence shown here is derived from an EMBL/GenBank/DDBJ whole genome shotgun (WGS) entry which is preliminary data.</text>
</comment>